<feature type="coiled-coil region" evidence="1">
    <location>
        <begin position="73"/>
        <end position="104"/>
    </location>
</feature>
<comment type="caution">
    <text evidence="2">The sequence shown here is derived from an EMBL/GenBank/DDBJ whole genome shotgun (WGS) entry which is preliminary data.</text>
</comment>
<organism evidence="2 3">
    <name type="scientific">Dreissena polymorpha</name>
    <name type="common">Zebra mussel</name>
    <name type="synonym">Mytilus polymorpha</name>
    <dbReference type="NCBI Taxonomy" id="45954"/>
    <lineage>
        <taxon>Eukaryota</taxon>
        <taxon>Metazoa</taxon>
        <taxon>Spiralia</taxon>
        <taxon>Lophotrochozoa</taxon>
        <taxon>Mollusca</taxon>
        <taxon>Bivalvia</taxon>
        <taxon>Autobranchia</taxon>
        <taxon>Heteroconchia</taxon>
        <taxon>Euheterodonta</taxon>
        <taxon>Imparidentia</taxon>
        <taxon>Neoheterodontei</taxon>
        <taxon>Myida</taxon>
        <taxon>Dreissenoidea</taxon>
        <taxon>Dreissenidae</taxon>
        <taxon>Dreissena</taxon>
    </lineage>
</organism>
<keyword evidence="3" id="KW-1185">Reference proteome</keyword>
<dbReference type="GO" id="GO:0005813">
    <property type="term" value="C:centrosome"/>
    <property type="evidence" value="ECO:0007669"/>
    <property type="project" value="TreeGrafter"/>
</dbReference>
<dbReference type="EMBL" id="JAIWYP010000004">
    <property type="protein sequence ID" value="KAH3841578.1"/>
    <property type="molecule type" value="Genomic_DNA"/>
</dbReference>
<dbReference type="PANTHER" id="PTHR39063">
    <property type="entry name" value="ORAL-FACIAL-DIGITAL SYNDROME 1 PROTEIN HOMOLOG"/>
    <property type="match status" value="1"/>
</dbReference>
<reference evidence="2" key="2">
    <citation type="submission" date="2020-11" db="EMBL/GenBank/DDBJ databases">
        <authorList>
            <person name="McCartney M.A."/>
            <person name="Auch B."/>
            <person name="Kono T."/>
            <person name="Mallez S."/>
            <person name="Becker A."/>
            <person name="Gohl D.M."/>
            <person name="Silverstein K.A.T."/>
            <person name="Koren S."/>
            <person name="Bechman K.B."/>
            <person name="Herman A."/>
            <person name="Abrahante J.E."/>
            <person name="Garbe J."/>
        </authorList>
    </citation>
    <scope>NUCLEOTIDE SEQUENCE</scope>
    <source>
        <strain evidence="2">Duluth1</strain>
        <tissue evidence="2">Whole animal</tissue>
    </source>
</reference>
<accession>A0A9D4KL74</accession>
<dbReference type="PANTHER" id="PTHR39063:SF1">
    <property type="entry name" value="OFD1 CENTRIOLE AND CENTRIOLAR SATELLITE PROTEIN"/>
    <property type="match status" value="1"/>
</dbReference>
<sequence>MSVLDELFSSRREEQYRTGATALEDRLLKFQRHLEERCRNEMKLEMEGDFVRPLPGRLNFEIRVARVKEDEVARIRLEEKENFRRELEKARKDVEITIQVQRANLGIFISMDGDQHC</sequence>
<dbReference type="GO" id="GO:0060287">
    <property type="term" value="P:epithelial cilium movement involved in determination of left/right asymmetry"/>
    <property type="evidence" value="ECO:0007669"/>
    <property type="project" value="TreeGrafter"/>
</dbReference>
<keyword evidence="1" id="KW-0175">Coiled coil</keyword>
<dbReference type="GO" id="GO:0036064">
    <property type="term" value="C:ciliary basal body"/>
    <property type="evidence" value="ECO:0007669"/>
    <property type="project" value="TreeGrafter"/>
</dbReference>
<evidence type="ECO:0000313" key="3">
    <source>
        <dbReference type="Proteomes" id="UP000828390"/>
    </source>
</evidence>
<evidence type="ECO:0000313" key="2">
    <source>
        <dbReference type="EMBL" id="KAH3841578.1"/>
    </source>
</evidence>
<reference evidence="2" key="1">
    <citation type="journal article" date="2019" name="bioRxiv">
        <title>The Genome of the Zebra Mussel, Dreissena polymorpha: A Resource for Invasive Species Research.</title>
        <authorList>
            <person name="McCartney M.A."/>
            <person name="Auch B."/>
            <person name="Kono T."/>
            <person name="Mallez S."/>
            <person name="Zhang Y."/>
            <person name="Obille A."/>
            <person name="Becker A."/>
            <person name="Abrahante J.E."/>
            <person name="Garbe J."/>
            <person name="Badalamenti J.P."/>
            <person name="Herman A."/>
            <person name="Mangelson H."/>
            <person name="Liachko I."/>
            <person name="Sullivan S."/>
            <person name="Sone E.D."/>
            <person name="Koren S."/>
            <person name="Silverstein K.A.T."/>
            <person name="Beckman K.B."/>
            <person name="Gohl D.M."/>
        </authorList>
    </citation>
    <scope>NUCLEOTIDE SEQUENCE</scope>
    <source>
        <strain evidence="2">Duluth1</strain>
        <tissue evidence="2">Whole animal</tissue>
    </source>
</reference>
<dbReference type="GO" id="GO:0005576">
    <property type="term" value="C:extracellular region"/>
    <property type="evidence" value="ECO:0007669"/>
    <property type="project" value="GOC"/>
</dbReference>
<dbReference type="Proteomes" id="UP000828390">
    <property type="component" value="Unassembled WGS sequence"/>
</dbReference>
<protein>
    <submittedName>
        <fullName evidence="2">Uncharacterized protein</fullName>
    </submittedName>
</protein>
<proteinExistence type="predicted"/>
<dbReference type="InterPro" id="IPR055289">
    <property type="entry name" value="OFD1"/>
</dbReference>
<name>A0A9D4KL74_DREPO</name>
<evidence type="ECO:0000256" key="1">
    <source>
        <dbReference type="SAM" id="Coils"/>
    </source>
</evidence>
<gene>
    <name evidence="2" type="ORF">DPMN_115045</name>
</gene>
<dbReference type="AlphaFoldDB" id="A0A9D4KL74"/>